<dbReference type="RefSeq" id="WP_168515840.1">
    <property type="nucleotide sequence ID" value="NZ_JAAXLS010000008.1"/>
</dbReference>
<evidence type="ECO:0000256" key="1">
    <source>
        <dbReference type="ARBA" id="ARBA00009632"/>
    </source>
</evidence>
<dbReference type="InterPro" id="IPR046433">
    <property type="entry name" value="ActCoA_hydro"/>
</dbReference>
<dbReference type="Pfam" id="PF02550">
    <property type="entry name" value="AcetylCoA_hydro"/>
    <property type="match status" value="1"/>
</dbReference>
<keyword evidence="5" id="KW-0378">Hydrolase</keyword>
<name>A0ABX1J347_9PSEU</name>
<evidence type="ECO:0000259" key="3">
    <source>
        <dbReference type="Pfam" id="PF02550"/>
    </source>
</evidence>
<comment type="similarity">
    <text evidence="1">Belongs to the acetyl-CoA hydrolase/transferase family.</text>
</comment>
<gene>
    <name evidence="5" type="ORF">HFP15_15015</name>
</gene>
<dbReference type="PANTHER" id="PTHR21432:SF20">
    <property type="entry name" value="ACETYL-COA HYDROLASE"/>
    <property type="match status" value="1"/>
</dbReference>
<keyword evidence="6" id="KW-1185">Reference proteome</keyword>
<dbReference type="SUPFAM" id="SSF100950">
    <property type="entry name" value="NagB/RpiA/CoA transferase-like"/>
    <property type="match status" value="2"/>
</dbReference>
<dbReference type="GO" id="GO:0016787">
    <property type="term" value="F:hydrolase activity"/>
    <property type="evidence" value="ECO:0007669"/>
    <property type="project" value="UniProtKB-KW"/>
</dbReference>
<evidence type="ECO:0000259" key="4">
    <source>
        <dbReference type="Pfam" id="PF13336"/>
    </source>
</evidence>
<dbReference type="Pfam" id="PF13336">
    <property type="entry name" value="AcetylCoA_hyd_C"/>
    <property type="match status" value="1"/>
</dbReference>
<dbReference type="InterPro" id="IPR037171">
    <property type="entry name" value="NagB/RpiA_transferase-like"/>
</dbReference>
<dbReference type="PANTHER" id="PTHR21432">
    <property type="entry name" value="ACETYL-COA HYDROLASE-RELATED"/>
    <property type="match status" value="1"/>
</dbReference>
<comment type="caution">
    <text evidence="5">The sequence shown here is derived from an EMBL/GenBank/DDBJ whole genome shotgun (WGS) entry which is preliminary data.</text>
</comment>
<dbReference type="InterPro" id="IPR038460">
    <property type="entry name" value="AcetylCoA_hyd_C_sf"/>
</dbReference>
<evidence type="ECO:0000256" key="2">
    <source>
        <dbReference type="ARBA" id="ARBA00022679"/>
    </source>
</evidence>
<evidence type="ECO:0000313" key="5">
    <source>
        <dbReference type="EMBL" id="NKQ54197.1"/>
    </source>
</evidence>
<feature type="domain" description="Acetyl-CoA hydrolase/transferase N-terminal" evidence="3">
    <location>
        <begin position="17"/>
        <end position="171"/>
    </location>
</feature>
<proteinExistence type="inferred from homology"/>
<organism evidence="5 6">
    <name type="scientific">Amycolatopsis acididurans</name>
    <dbReference type="NCBI Taxonomy" id="2724524"/>
    <lineage>
        <taxon>Bacteria</taxon>
        <taxon>Bacillati</taxon>
        <taxon>Actinomycetota</taxon>
        <taxon>Actinomycetes</taxon>
        <taxon>Pseudonocardiales</taxon>
        <taxon>Pseudonocardiaceae</taxon>
        <taxon>Amycolatopsis</taxon>
    </lineage>
</organism>
<accession>A0ABX1J347</accession>
<reference evidence="5 6" key="1">
    <citation type="submission" date="2020-04" db="EMBL/GenBank/DDBJ databases">
        <title>Novel species.</title>
        <authorList>
            <person name="Teo W.F.A."/>
            <person name="Lipun K."/>
            <person name="Srisuk N."/>
            <person name="Duangmal K."/>
        </authorList>
    </citation>
    <scope>NUCLEOTIDE SEQUENCE [LARGE SCALE GENOMIC DNA]</scope>
    <source>
        <strain evidence="5 6">K13G38</strain>
    </source>
</reference>
<dbReference type="Gene3D" id="3.40.1080.20">
    <property type="entry name" value="Acetyl-CoA hydrolase/transferase C-terminal domain"/>
    <property type="match status" value="1"/>
</dbReference>
<dbReference type="Gene3D" id="3.40.1080.10">
    <property type="entry name" value="Glutaconate Coenzyme A-transferase"/>
    <property type="match status" value="1"/>
</dbReference>
<dbReference type="EMBL" id="JAAXLS010000008">
    <property type="protein sequence ID" value="NKQ54197.1"/>
    <property type="molecule type" value="Genomic_DNA"/>
</dbReference>
<dbReference type="Gene3D" id="3.30.750.70">
    <property type="entry name" value="4-hydroxybutyrate coenzyme like domains"/>
    <property type="match status" value="1"/>
</dbReference>
<dbReference type="InterPro" id="IPR003702">
    <property type="entry name" value="ActCoA_hydro_N"/>
</dbReference>
<sequence length="420" mass="44251">MTVHLDSPGKLDFACYVRPGDTVIWGQACAEPVALTSRLLERRADIGRFRCFLGLPAAGTVQVEHGDRVSFVSYCGAGGNRALWQSGALDILPSPYSALPALFASRRFPIDVVLLLVPPPDEDGRYCLGLAEEYLPPAIDAARVVIAEVSENVPWVHGSRLLDETEIDVIVHTVTEPAAAGRKRPGAAERRIAELVAGLVEDGSTLQCGIGALPETILRALAGHRDLGVHSGLVTDAVADLMQAGVVTNARKTVDRHVSVGGMLMGSKRLFSFAHRNPAVRLRPTAYTHDPRVLGTQRKFVAINSALEVDLTGQVNAEIAAGNYVGAVGGALDFVRGAHASPGGKAIVALPSESGGHSRIVGELRGPVSTPRSEVDFVVTEHGVADLRGLGLAGRREAMLAVAAPGHRAALTASDVRRTA</sequence>
<protein>
    <submittedName>
        <fullName evidence="5">Acetyl-CoA hydrolase/transferase family protein</fullName>
    </submittedName>
</protein>
<dbReference type="Proteomes" id="UP000715441">
    <property type="component" value="Unassembled WGS sequence"/>
</dbReference>
<dbReference type="InterPro" id="IPR026888">
    <property type="entry name" value="AcetylCoA_hyd_C"/>
</dbReference>
<evidence type="ECO:0000313" key="6">
    <source>
        <dbReference type="Proteomes" id="UP000715441"/>
    </source>
</evidence>
<keyword evidence="2" id="KW-0808">Transferase</keyword>
<feature type="domain" description="Acetyl-CoA hydrolase/transferase C-terminal" evidence="4">
    <location>
        <begin position="266"/>
        <end position="413"/>
    </location>
</feature>